<dbReference type="STRING" id="1908237.BEN47_16685"/>
<proteinExistence type="predicted"/>
<evidence type="ECO:0000313" key="1">
    <source>
        <dbReference type="EMBL" id="OGX84113.1"/>
    </source>
</evidence>
<comment type="caution">
    <text evidence="1">The sequence shown here is derived from an EMBL/GenBank/DDBJ whole genome shotgun (WGS) entry which is preliminary data.</text>
</comment>
<protein>
    <submittedName>
        <fullName evidence="1">Uncharacterized protein</fullName>
    </submittedName>
</protein>
<dbReference type="EMBL" id="MDZB01000123">
    <property type="protein sequence ID" value="OGX84113.1"/>
    <property type="molecule type" value="Genomic_DNA"/>
</dbReference>
<gene>
    <name evidence="1" type="ORF">BEN47_16685</name>
</gene>
<keyword evidence="2" id="KW-1185">Reference proteome</keyword>
<dbReference type="AlphaFoldDB" id="A0A1G1SZQ8"/>
<dbReference type="Proteomes" id="UP000176294">
    <property type="component" value="Unassembled WGS sequence"/>
</dbReference>
<accession>A0A1G1SZQ8</accession>
<organism evidence="1 2">
    <name type="scientific">Hymenobacter lapidarius</name>
    <dbReference type="NCBI Taxonomy" id="1908237"/>
    <lineage>
        <taxon>Bacteria</taxon>
        <taxon>Pseudomonadati</taxon>
        <taxon>Bacteroidota</taxon>
        <taxon>Cytophagia</taxon>
        <taxon>Cytophagales</taxon>
        <taxon>Hymenobacteraceae</taxon>
        <taxon>Hymenobacter</taxon>
    </lineage>
</organism>
<reference evidence="1 2" key="1">
    <citation type="submission" date="2016-08" db="EMBL/GenBank/DDBJ databases">
        <title>Hymenobacter coccineus sp. nov., Hymenobacter lapidarius sp. nov. and Hymenobacter glacialis sp. nov., isolated from Antarctic soil.</title>
        <authorList>
            <person name="Sedlacek I."/>
            <person name="Kralova S."/>
            <person name="Kyrova K."/>
            <person name="Maslanova I."/>
            <person name="Stankova E."/>
            <person name="Vrbovska V."/>
            <person name="Nemec M."/>
            <person name="Bartak M."/>
            <person name="Svec P."/>
            <person name="Busse H.-J."/>
            <person name="Pantucek R."/>
        </authorList>
    </citation>
    <scope>NUCLEOTIDE SEQUENCE [LARGE SCALE GENOMIC DNA]</scope>
    <source>
        <strain evidence="1 2">CCM 8643</strain>
    </source>
</reference>
<name>A0A1G1SZQ8_9BACT</name>
<evidence type="ECO:0000313" key="2">
    <source>
        <dbReference type="Proteomes" id="UP000176294"/>
    </source>
</evidence>
<sequence length="144" mass="15858">MESSTPHPMTPPHDVHKAGEKLAEVFELISHALDSRIDGRWCARRGNEAVGVLFAALDAATDQLRQARQEREERDQRSWQNGFDYATAEADGRALVLADWVLWLTGRGEGRTSPASIEAVIGHAMALRGIEPDTDALTPHPAHE</sequence>